<dbReference type="EMBL" id="OA887262">
    <property type="protein sequence ID" value="CAD7283326.1"/>
    <property type="molecule type" value="Genomic_DNA"/>
</dbReference>
<dbReference type="EMBL" id="CAJPEX010005225">
    <property type="protein sequence ID" value="CAG0923478.1"/>
    <property type="molecule type" value="Genomic_DNA"/>
</dbReference>
<dbReference type="Proteomes" id="UP000678499">
    <property type="component" value="Unassembled WGS sequence"/>
</dbReference>
<dbReference type="InterPro" id="IPR056780">
    <property type="entry name" value="Renin_r_C"/>
</dbReference>
<evidence type="ECO:0000313" key="5">
    <source>
        <dbReference type="Proteomes" id="UP000678499"/>
    </source>
</evidence>
<keyword evidence="1" id="KW-1133">Transmembrane helix</keyword>
<proteinExistence type="predicted"/>
<feature type="signal peptide" evidence="2">
    <location>
        <begin position="1"/>
        <end position="20"/>
    </location>
</feature>
<gene>
    <name evidence="4" type="ORF">NMOB1V02_LOCUS10942</name>
</gene>
<dbReference type="InterPro" id="IPR012493">
    <property type="entry name" value="Renin_rcpt"/>
</dbReference>
<evidence type="ECO:0000256" key="1">
    <source>
        <dbReference type="SAM" id="Phobius"/>
    </source>
</evidence>
<accession>A0A7R9BZK7</accession>
<organism evidence="4">
    <name type="scientific">Notodromas monacha</name>
    <dbReference type="NCBI Taxonomy" id="399045"/>
    <lineage>
        <taxon>Eukaryota</taxon>
        <taxon>Metazoa</taxon>
        <taxon>Ecdysozoa</taxon>
        <taxon>Arthropoda</taxon>
        <taxon>Crustacea</taxon>
        <taxon>Oligostraca</taxon>
        <taxon>Ostracoda</taxon>
        <taxon>Podocopa</taxon>
        <taxon>Podocopida</taxon>
        <taxon>Cypridocopina</taxon>
        <taxon>Cypridoidea</taxon>
        <taxon>Cyprididae</taxon>
        <taxon>Notodromas</taxon>
    </lineage>
</organism>
<keyword evidence="1" id="KW-0472">Membrane</keyword>
<evidence type="ECO:0000259" key="3">
    <source>
        <dbReference type="Pfam" id="PF07850"/>
    </source>
</evidence>
<dbReference type="AlphaFoldDB" id="A0A7R9BZK7"/>
<dbReference type="PANTHER" id="PTHR13351">
    <property type="entry name" value="RENIN RECEPTOR"/>
    <property type="match status" value="1"/>
</dbReference>
<keyword evidence="5" id="KW-1185">Reference proteome</keyword>
<dbReference type="Pfam" id="PF07850">
    <property type="entry name" value="Renin_r"/>
    <property type="match status" value="1"/>
</dbReference>
<dbReference type="PANTHER" id="PTHR13351:SF1">
    <property type="entry name" value="RENIN RECEPTOR"/>
    <property type="match status" value="1"/>
</dbReference>
<dbReference type="GO" id="GO:0038023">
    <property type="term" value="F:signaling receptor activity"/>
    <property type="evidence" value="ECO:0007669"/>
    <property type="project" value="InterPro"/>
</dbReference>
<name>A0A7R9BZK7_9CRUS</name>
<sequence>MIRLSVYAFVCIIFVQCVMCGDVWVVKAPQGFVFDSTIPMKQNDVSSVLFRMFGITETSDCTWPGLLQKNPFSSTKRVIVVAVPTSVPITQKFQVPANSLNSSLAPVSHFMDELSALNELPSILENSITPAKALVFEFDSLDAVGRKEDVAEARRLIGTVLAKIADDSDASVLAVCYTPSQKTRSKRQAEPGATAADDMDYVVPFNLVLWLSLALFLITLAVCIGIGSMDPGWDSIIYRMTNPRMKKDN</sequence>
<dbReference type="GO" id="GO:0009897">
    <property type="term" value="C:external side of plasma membrane"/>
    <property type="evidence" value="ECO:0007669"/>
    <property type="project" value="TreeGrafter"/>
</dbReference>
<protein>
    <recommendedName>
        <fullName evidence="3">Renin receptor-like C-terminal transmembrane spanning segment domain-containing protein</fullName>
    </recommendedName>
</protein>
<keyword evidence="1" id="KW-0812">Transmembrane</keyword>
<keyword evidence="2" id="KW-0732">Signal</keyword>
<feature type="transmembrane region" description="Helical" evidence="1">
    <location>
        <begin position="207"/>
        <end position="229"/>
    </location>
</feature>
<evidence type="ECO:0000313" key="4">
    <source>
        <dbReference type="EMBL" id="CAD7283326.1"/>
    </source>
</evidence>
<dbReference type="OrthoDB" id="7866065at2759"/>
<evidence type="ECO:0000256" key="2">
    <source>
        <dbReference type="SAM" id="SignalP"/>
    </source>
</evidence>
<dbReference type="GO" id="GO:0030177">
    <property type="term" value="P:positive regulation of Wnt signaling pathway"/>
    <property type="evidence" value="ECO:0007669"/>
    <property type="project" value="TreeGrafter"/>
</dbReference>
<reference evidence="4" key="1">
    <citation type="submission" date="2020-11" db="EMBL/GenBank/DDBJ databases">
        <authorList>
            <person name="Tran Van P."/>
        </authorList>
    </citation>
    <scope>NUCLEOTIDE SEQUENCE</scope>
</reference>
<feature type="domain" description="Renin receptor-like C-terminal transmembrane spanning segment" evidence="3">
    <location>
        <begin position="190"/>
        <end position="248"/>
    </location>
</feature>
<feature type="chain" id="PRO_5036210406" description="Renin receptor-like C-terminal transmembrane spanning segment domain-containing protein" evidence="2">
    <location>
        <begin position="21"/>
        <end position="249"/>
    </location>
</feature>